<dbReference type="EC" id="2.3.2.27" evidence="2"/>
<accession>A0A3L6FFX8</accession>
<dbReference type="GO" id="GO:0061630">
    <property type="term" value="F:ubiquitin protein ligase activity"/>
    <property type="evidence" value="ECO:0007669"/>
    <property type="project" value="UniProtKB-EC"/>
</dbReference>
<dbReference type="InterPro" id="IPR051348">
    <property type="entry name" value="U-box_ubiquitin_ligases"/>
</dbReference>
<dbReference type="AlphaFoldDB" id="A0A3L6FFX8"/>
<dbReference type="PANTHER" id="PTHR45647:SF118">
    <property type="entry name" value="OS01G0581400 PROTEIN"/>
    <property type="match status" value="1"/>
</dbReference>
<dbReference type="Proteomes" id="UP000251960">
    <property type="component" value="Chromosome 3"/>
</dbReference>
<evidence type="ECO:0000256" key="3">
    <source>
        <dbReference type="ARBA" id="ARBA00022786"/>
    </source>
</evidence>
<dbReference type="Gene3D" id="3.30.200.20">
    <property type="entry name" value="Phosphorylase Kinase, domain 1"/>
    <property type="match status" value="1"/>
</dbReference>
<comment type="caution">
    <text evidence="4">The sequence shown here is derived from an EMBL/GenBank/DDBJ whole genome shotgun (WGS) entry which is preliminary data.</text>
</comment>
<reference evidence="4" key="1">
    <citation type="journal article" date="2018" name="Nat. Genet.">
        <title>Extensive intraspecific gene order and gene structural variations between Mo17 and other maize genomes.</title>
        <authorList>
            <person name="Sun S."/>
            <person name="Zhou Y."/>
            <person name="Chen J."/>
            <person name="Shi J."/>
            <person name="Zhao H."/>
            <person name="Zhao H."/>
            <person name="Song W."/>
            <person name="Zhang M."/>
            <person name="Cui Y."/>
            <person name="Dong X."/>
            <person name="Liu H."/>
            <person name="Ma X."/>
            <person name="Jiao Y."/>
            <person name="Wang B."/>
            <person name="Wei X."/>
            <person name="Stein J.C."/>
            <person name="Glaubitz J.C."/>
            <person name="Lu F."/>
            <person name="Yu G."/>
            <person name="Liang C."/>
            <person name="Fengler K."/>
            <person name="Li B."/>
            <person name="Rafalski A."/>
            <person name="Schnable P.S."/>
            <person name="Ware D.H."/>
            <person name="Buckler E.S."/>
            <person name="Lai J."/>
        </authorList>
    </citation>
    <scope>NUCLEOTIDE SEQUENCE [LARGE SCALE GENOMIC DNA]</scope>
    <source>
        <tissue evidence="4">Seedling</tissue>
    </source>
</reference>
<name>A0A3L6FFX8_MAIZE</name>
<keyword evidence="3" id="KW-0833">Ubl conjugation pathway</keyword>
<evidence type="ECO:0000256" key="2">
    <source>
        <dbReference type="ARBA" id="ARBA00012483"/>
    </source>
</evidence>
<sequence length="114" mass="13163">MDAAEAVQRLADLEAQRRHNTEVRVCREADVKVCALDAISSHDFRYRKYHINEIEMATERFSDDLQFGEGEYDSVYRASMGSSSRAPAMPLSLQHRPSRFRQLDLKPTVCLLRM</sequence>
<comment type="catalytic activity">
    <reaction evidence="1">
        <text>S-ubiquitinyl-[E2 ubiquitin-conjugating enzyme]-L-cysteine + [acceptor protein]-L-lysine = [E2 ubiquitin-conjugating enzyme]-L-cysteine + N(6)-ubiquitinyl-[acceptor protein]-L-lysine.</text>
        <dbReference type="EC" id="2.3.2.27"/>
    </reaction>
</comment>
<dbReference type="PANTHER" id="PTHR45647">
    <property type="entry name" value="OS02G0152300 PROTEIN"/>
    <property type="match status" value="1"/>
</dbReference>
<evidence type="ECO:0000313" key="4">
    <source>
        <dbReference type="EMBL" id="PWZ31750.1"/>
    </source>
</evidence>
<gene>
    <name evidence="4" type="ORF">Zm00014a_019509</name>
</gene>
<organism evidence="4">
    <name type="scientific">Zea mays</name>
    <name type="common">Maize</name>
    <dbReference type="NCBI Taxonomy" id="4577"/>
    <lineage>
        <taxon>Eukaryota</taxon>
        <taxon>Viridiplantae</taxon>
        <taxon>Streptophyta</taxon>
        <taxon>Embryophyta</taxon>
        <taxon>Tracheophyta</taxon>
        <taxon>Spermatophyta</taxon>
        <taxon>Magnoliopsida</taxon>
        <taxon>Liliopsida</taxon>
        <taxon>Poales</taxon>
        <taxon>Poaceae</taxon>
        <taxon>PACMAD clade</taxon>
        <taxon>Panicoideae</taxon>
        <taxon>Andropogonodae</taxon>
        <taxon>Andropogoneae</taxon>
        <taxon>Tripsacinae</taxon>
        <taxon>Zea</taxon>
    </lineage>
</organism>
<proteinExistence type="predicted"/>
<dbReference type="EMBL" id="NCVQ01000004">
    <property type="protein sequence ID" value="PWZ31750.1"/>
    <property type="molecule type" value="Genomic_DNA"/>
</dbReference>
<evidence type="ECO:0000256" key="1">
    <source>
        <dbReference type="ARBA" id="ARBA00000900"/>
    </source>
</evidence>
<protein>
    <recommendedName>
        <fullName evidence="2">RING-type E3 ubiquitin transferase</fullName>
        <ecNumber evidence="2">2.3.2.27</ecNumber>
    </recommendedName>
</protein>